<organism evidence="1 2">
    <name type="scientific">Pochonia chlamydosporia 170</name>
    <dbReference type="NCBI Taxonomy" id="1380566"/>
    <lineage>
        <taxon>Eukaryota</taxon>
        <taxon>Fungi</taxon>
        <taxon>Dikarya</taxon>
        <taxon>Ascomycota</taxon>
        <taxon>Pezizomycotina</taxon>
        <taxon>Sordariomycetes</taxon>
        <taxon>Hypocreomycetidae</taxon>
        <taxon>Hypocreales</taxon>
        <taxon>Clavicipitaceae</taxon>
        <taxon>Pochonia</taxon>
    </lineage>
</organism>
<dbReference type="KEGG" id="pchm:VFPPC_16230"/>
<comment type="caution">
    <text evidence="1">The sequence shown here is derived from an EMBL/GenBank/DDBJ whole genome shotgun (WGS) entry which is preliminary data.</text>
</comment>
<dbReference type="EMBL" id="LSBJ02000005">
    <property type="protein sequence ID" value="OAQ64554.1"/>
    <property type="molecule type" value="Genomic_DNA"/>
</dbReference>
<dbReference type="Proteomes" id="UP000078397">
    <property type="component" value="Unassembled WGS sequence"/>
</dbReference>
<accession>A0A179FG91</accession>
<keyword evidence="2" id="KW-1185">Reference proteome</keyword>
<dbReference type="AlphaFoldDB" id="A0A179FG91"/>
<evidence type="ECO:0000313" key="1">
    <source>
        <dbReference type="EMBL" id="OAQ64554.1"/>
    </source>
</evidence>
<sequence length="111" mass="12081">MLSITTGLVVPSLSDINSSLFVSIENLALAGINRTEHLHASHSGSTAPCGHVAPWHSTSLTQFWYMLTSHCCRIDEGRSQHRAINGQCRRSIGSHEELEATLQPPASLSFL</sequence>
<dbReference type="RefSeq" id="XP_018141868.1">
    <property type="nucleotide sequence ID" value="XM_018293983.1"/>
</dbReference>
<evidence type="ECO:0000313" key="2">
    <source>
        <dbReference type="Proteomes" id="UP000078397"/>
    </source>
</evidence>
<protein>
    <submittedName>
        <fullName evidence="1">Uncharacterized protein</fullName>
    </submittedName>
</protein>
<gene>
    <name evidence="1" type="ORF">VFPPC_16230</name>
</gene>
<reference evidence="1 2" key="1">
    <citation type="journal article" date="2016" name="PLoS Pathog.">
        <title>Biosynthesis of antibiotic leucinostatins in bio-control fungus Purpureocillium lilacinum and their inhibition on phytophthora revealed by genome mining.</title>
        <authorList>
            <person name="Wang G."/>
            <person name="Liu Z."/>
            <person name="Lin R."/>
            <person name="Li E."/>
            <person name="Mao Z."/>
            <person name="Ling J."/>
            <person name="Yang Y."/>
            <person name="Yin W.B."/>
            <person name="Xie B."/>
        </authorList>
    </citation>
    <scope>NUCLEOTIDE SEQUENCE [LARGE SCALE GENOMIC DNA]</scope>
    <source>
        <strain evidence="1">170</strain>
    </source>
</reference>
<proteinExistence type="predicted"/>
<name>A0A179FG91_METCM</name>
<dbReference type="GeneID" id="28857977"/>